<evidence type="ECO:0000313" key="1">
    <source>
        <dbReference type="EMBL" id="KZP05814.1"/>
    </source>
</evidence>
<keyword evidence="2" id="KW-1185">Reference proteome</keyword>
<proteinExistence type="predicted"/>
<organism evidence="1 2">
    <name type="scientific">Athelia psychrophila</name>
    <dbReference type="NCBI Taxonomy" id="1759441"/>
    <lineage>
        <taxon>Eukaryota</taxon>
        <taxon>Fungi</taxon>
        <taxon>Dikarya</taxon>
        <taxon>Basidiomycota</taxon>
        <taxon>Agaricomycotina</taxon>
        <taxon>Agaricomycetes</taxon>
        <taxon>Agaricomycetidae</taxon>
        <taxon>Atheliales</taxon>
        <taxon>Atheliaceae</taxon>
        <taxon>Athelia</taxon>
    </lineage>
</organism>
<protein>
    <submittedName>
        <fullName evidence="1">Uncharacterized protein</fullName>
    </submittedName>
</protein>
<reference evidence="1 2" key="1">
    <citation type="journal article" date="2016" name="Mol. Biol. Evol.">
        <title>Comparative Genomics of Early-Diverging Mushroom-Forming Fungi Provides Insights into the Origins of Lignocellulose Decay Capabilities.</title>
        <authorList>
            <person name="Nagy L.G."/>
            <person name="Riley R."/>
            <person name="Tritt A."/>
            <person name="Adam C."/>
            <person name="Daum C."/>
            <person name="Floudas D."/>
            <person name="Sun H."/>
            <person name="Yadav J.S."/>
            <person name="Pangilinan J."/>
            <person name="Larsson K.H."/>
            <person name="Matsuura K."/>
            <person name="Barry K."/>
            <person name="Labutti K."/>
            <person name="Kuo R."/>
            <person name="Ohm R.A."/>
            <person name="Bhattacharya S.S."/>
            <person name="Shirouzu T."/>
            <person name="Yoshinaga Y."/>
            <person name="Martin F.M."/>
            <person name="Grigoriev I.V."/>
            <person name="Hibbett D.S."/>
        </authorList>
    </citation>
    <scope>NUCLEOTIDE SEQUENCE [LARGE SCALE GENOMIC DNA]</scope>
    <source>
        <strain evidence="1 2">CBS 109695</strain>
    </source>
</reference>
<dbReference type="EMBL" id="KV417817">
    <property type="protein sequence ID" value="KZP05814.1"/>
    <property type="molecule type" value="Genomic_DNA"/>
</dbReference>
<evidence type="ECO:0000313" key="2">
    <source>
        <dbReference type="Proteomes" id="UP000076532"/>
    </source>
</evidence>
<dbReference type="Proteomes" id="UP000076532">
    <property type="component" value="Unassembled WGS sequence"/>
</dbReference>
<sequence length="305" mass="33956">MHHNSRLTPALWLGQATPADPCALAVTASCKCLPQIHHHSKLTPALWLGQTVADPCTLAGTGCCKYLPQIHHRSRLTPALWLWQPNSCYILPFSSQGGKYHEASPPGPTEQPVFIITLDLSFFIWDKTYSKKCFLQALSIYEDAATNHNAVMKAVMAACRMKEGDSDKEQEAFRARMMDIVLTHRLCYEPSNPILCIALAIYASLRRARPQPKYRSSEANDGPSAISRAVMVHSIEPEEIAHGRRSRGPYWRRSHWLKRQHCNGGSELLTAWFSSASYISCVVEVAAIPMYSGPKMVNALEPLAG</sequence>
<name>A0A167W8H0_9AGAM</name>
<dbReference type="AlphaFoldDB" id="A0A167W8H0"/>
<accession>A0A167W8H0</accession>
<gene>
    <name evidence="1" type="ORF">FIBSPDRAFT_903246</name>
</gene>